<evidence type="ECO:0000313" key="3">
    <source>
        <dbReference type="Proteomes" id="UP000015106"/>
    </source>
</evidence>
<evidence type="ECO:0000313" key="2">
    <source>
        <dbReference type="EnsemblPlants" id="TuG1812G0100000733.01.T01"/>
    </source>
</evidence>
<evidence type="ECO:0000256" key="1">
    <source>
        <dbReference type="SAM" id="MobiDB-lite"/>
    </source>
</evidence>
<dbReference type="AlphaFoldDB" id="A0A8R7NYX8"/>
<dbReference type="Proteomes" id="UP000015106">
    <property type="component" value="Chromosome 1"/>
</dbReference>
<protein>
    <submittedName>
        <fullName evidence="2">Uncharacterized protein</fullName>
    </submittedName>
</protein>
<organism evidence="2 3">
    <name type="scientific">Triticum urartu</name>
    <name type="common">Red wild einkorn</name>
    <name type="synonym">Crithodium urartu</name>
    <dbReference type="NCBI Taxonomy" id="4572"/>
    <lineage>
        <taxon>Eukaryota</taxon>
        <taxon>Viridiplantae</taxon>
        <taxon>Streptophyta</taxon>
        <taxon>Embryophyta</taxon>
        <taxon>Tracheophyta</taxon>
        <taxon>Spermatophyta</taxon>
        <taxon>Magnoliopsida</taxon>
        <taxon>Liliopsida</taxon>
        <taxon>Poales</taxon>
        <taxon>Poaceae</taxon>
        <taxon>BOP clade</taxon>
        <taxon>Pooideae</taxon>
        <taxon>Triticodae</taxon>
        <taxon>Triticeae</taxon>
        <taxon>Triticinae</taxon>
        <taxon>Triticum</taxon>
    </lineage>
</organism>
<name>A0A8R7NYX8_TRIUA</name>
<proteinExistence type="predicted"/>
<feature type="compositionally biased region" description="Low complexity" evidence="1">
    <location>
        <begin position="7"/>
        <end position="19"/>
    </location>
</feature>
<reference evidence="3" key="1">
    <citation type="journal article" date="2013" name="Nature">
        <title>Draft genome of the wheat A-genome progenitor Triticum urartu.</title>
        <authorList>
            <person name="Ling H.Q."/>
            <person name="Zhao S."/>
            <person name="Liu D."/>
            <person name="Wang J."/>
            <person name="Sun H."/>
            <person name="Zhang C."/>
            <person name="Fan H."/>
            <person name="Li D."/>
            <person name="Dong L."/>
            <person name="Tao Y."/>
            <person name="Gao C."/>
            <person name="Wu H."/>
            <person name="Li Y."/>
            <person name="Cui Y."/>
            <person name="Guo X."/>
            <person name="Zheng S."/>
            <person name="Wang B."/>
            <person name="Yu K."/>
            <person name="Liang Q."/>
            <person name="Yang W."/>
            <person name="Lou X."/>
            <person name="Chen J."/>
            <person name="Feng M."/>
            <person name="Jian J."/>
            <person name="Zhang X."/>
            <person name="Luo G."/>
            <person name="Jiang Y."/>
            <person name="Liu J."/>
            <person name="Wang Z."/>
            <person name="Sha Y."/>
            <person name="Zhang B."/>
            <person name="Wu H."/>
            <person name="Tang D."/>
            <person name="Shen Q."/>
            <person name="Xue P."/>
            <person name="Zou S."/>
            <person name="Wang X."/>
            <person name="Liu X."/>
            <person name="Wang F."/>
            <person name="Yang Y."/>
            <person name="An X."/>
            <person name="Dong Z."/>
            <person name="Zhang K."/>
            <person name="Zhang X."/>
            <person name="Luo M.C."/>
            <person name="Dvorak J."/>
            <person name="Tong Y."/>
            <person name="Wang J."/>
            <person name="Yang H."/>
            <person name="Li Z."/>
            <person name="Wang D."/>
            <person name="Zhang A."/>
            <person name="Wang J."/>
        </authorList>
    </citation>
    <scope>NUCLEOTIDE SEQUENCE</scope>
    <source>
        <strain evidence="3">cv. G1812</strain>
    </source>
</reference>
<reference evidence="2" key="3">
    <citation type="submission" date="2022-06" db="UniProtKB">
        <authorList>
            <consortium name="EnsemblPlants"/>
        </authorList>
    </citation>
    <scope>IDENTIFICATION</scope>
</reference>
<feature type="region of interest" description="Disordered" evidence="1">
    <location>
        <begin position="1"/>
        <end position="80"/>
    </location>
</feature>
<dbReference type="Gramene" id="TuG1812G0100000733.01.T01">
    <property type="protein sequence ID" value="TuG1812G0100000733.01.T01"/>
    <property type="gene ID" value="TuG1812G0100000733.01"/>
</dbReference>
<dbReference type="EnsemblPlants" id="TuG1812G0100000733.01.T01">
    <property type="protein sequence ID" value="TuG1812G0100000733.01.T01"/>
    <property type="gene ID" value="TuG1812G0100000733.01"/>
</dbReference>
<accession>A0A8R7NYX8</accession>
<sequence length="170" mass="18322">MILINCSPDRSPSRQSSSSGDLLPEMMGSETPPPDSPAQEAGDLDVSSRRVSPDLVGPKDNPLAARHPQYLAPEESDSKGPYNLYSDALKDLLGQVVVSEAHHTLMGTVIERISSVESGLHEAFMSLMKGFEVVEAPVASRTDGFAELKRQLDAADADIVLVNKRLDEAH</sequence>
<reference evidence="2" key="2">
    <citation type="submission" date="2018-03" db="EMBL/GenBank/DDBJ databases">
        <title>The Triticum urartu genome reveals the dynamic nature of wheat genome evolution.</title>
        <authorList>
            <person name="Ling H."/>
            <person name="Ma B."/>
            <person name="Shi X."/>
            <person name="Liu H."/>
            <person name="Dong L."/>
            <person name="Sun H."/>
            <person name="Cao Y."/>
            <person name="Gao Q."/>
            <person name="Zheng S."/>
            <person name="Li Y."/>
            <person name="Yu Y."/>
            <person name="Du H."/>
            <person name="Qi M."/>
            <person name="Li Y."/>
            <person name="Yu H."/>
            <person name="Cui Y."/>
            <person name="Wang N."/>
            <person name="Chen C."/>
            <person name="Wu H."/>
            <person name="Zhao Y."/>
            <person name="Zhang J."/>
            <person name="Li Y."/>
            <person name="Zhou W."/>
            <person name="Zhang B."/>
            <person name="Hu W."/>
            <person name="Eijk M."/>
            <person name="Tang J."/>
            <person name="Witsenboer H."/>
            <person name="Zhao S."/>
            <person name="Li Z."/>
            <person name="Zhang A."/>
            <person name="Wang D."/>
            <person name="Liang C."/>
        </authorList>
    </citation>
    <scope>NUCLEOTIDE SEQUENCE [LARGE SCALE GENOMIC DNA]</scope>
    <source>
        <strain evidence="2">cv. G1812</strain>
    </source>
</reference>
<keyword evidence="3" id="KW-1185">Reference proteome</keyword>